<reference evidence="2 3" key="1">
    <citation type="submission" date="2024-04" db="EMBL/GenBank/DDBJ databases">
        <title>Tritrichomonas musculus Genome.</title>
        <authorList>
            <person name="Alves-Ferreira E."/>
            <person name="Grigg M."/>
            <person name="Lorenzi H."/>
            <person name="Galac M."/>
        </authorList>
    </citation>
    <scope>NUCLEOTIDE SEQUENCE [LARGE SCALE GENOMIC DNA]</scope>
    <source>
        <strain evidence="2 3">EAF2021</strain>
    </source>
</reference>
<evidence type="ECO:0000313" key="3">
    <source>
        <dbReference type="Proteomes" id="UP001470230"/>
    </source>
</evidence>
<keyword evidence="3" id="KW-1185">Reference proteome</keyword>
<accession>A0ABR2ILN3</accession>
<evidence type="ECO:0000313" key="2">
    <source>
        <dbReference type="EMBL" id="KAK8864815.1"/>
    </source>
</evidence>
<dbReference type="EMBL" id="JAPFFF010000016">
    <property type="protein sequence ID" value="KAK8864815.1"/>
    <property type="molecule type" value="Genomic_DNA"/>
</dbReference>
<name>A0ABR2ILN3_9EUKA</name>
<dbReference type="Proteomes" id="UP001470230">
    <property type="component" value="Unassembled WGS sequence"/>
</dbReference>
<organism evidence="2 3">
    <name type="scientific">Tritrichomonas musculus</name>
    <dbReference type="NCBI Taxonomy" id="1915356"/>
    <lineage>
        <taxon>Eukaryota</taxon>
        <taxon>Metamonada</taxon>
        <taxon>Parabasalia</taxon>
        <taxon>Tritrichomonadida</taxon>
        <taxon>Tritrichomonadidae</taxon>
        <taxon>Tritrichomonas</taxon>
    </lineage>
</organism>
<sequence length="217" mass="25153">MKKDEIDKVLQILDFALKHPISNSFRNLARNGEEYSLEKVRERIANNYYSTPKEALDKIYETIDSNAEIDSNEDVVNFLKRLGKQVKKLLKKKTKLLFSSPRDWGLKVTKLRSKLAYLTAHPPASVKTLCQWPTRPYIVKPQIEFDGADNLKYIAECLNDLQKSEENESILNQVKQIIEEKEPGLFERKGEIEINVAELNHSTILELKKFLFSTNQI</sequence>
<comment type="caution">
    <text evidence="2">The sequence shown here is derived from an EMBL/GenBank/DDBJ whole genome shotgun (WGS) entry which is preliminary data.</text>
</comment>
<dbReference type="Pfam" id="PF17035">
    <property type="entry name" value="BET"/>
    <property type="match status" value="1"/>
</dbReference>
<evidence type="ECO:0000259" key="1">
    <source>
        <dbReference type="Pfam" id="PF17035"/>
    </source>
</evidence>
<feature type="domain" description="NET" evidence="1">
    <location>
        <begin position="168"/>
        <end position="212"/>
    </location>
</feature>
<dbReference type="InterPro" id="IPR038336">
    <property type="entry name" value="NET_sf"/>
</dbReference>
<protein>
    <recommendedName>
        <fullName evidence="1">NET domain-containing protein</fullName>
    </recommendedName>
</protein>
<gene>
    <name evidence="2" type="ORF">M9Y10_010341</name>
</gene>
<dbReference type="Gene3D" id="1.20.1270.220">
    <property type="match status" value="1"/>
</dbReference>
<proteinExistence type="predicted"/>
<dbReference type="InterPro" id="IPR027353">
    <property type="entry name" value="NET_dom"/>
</dbReference>